<keyword evidence="2" id="KW-1185">Reference proteome</keyword>
<dbReference type="Proteomes" id="UP000814033">
    <property type="component" value="Unassembled WGS sequence"/>
</dbReference>
<protein>
    <submittedName>
        <fullName evidence="1">Uncharacterized protein</fullName>
    </submittedName>
</protein>
<proteinExistence type="predicted"/>
<evidence type="ECO:0000313" key="1">
    <source>
        <dbReference type="EMBL" id="KAI0046790.1"/>
    </source>
</evidence>
<name>A0ACB8RRY3_9AGAM</name>
<comment type="caution">
    <text evidence="1">The sequence shown here is derived from an EMBL/GenBank/DDBJ whole genome shotgun (WGS) entry which is preliminary data.</text>
</comment>
<dbReference type="EMBL" id="MU275917">
    <property type="protein sequence ID" value="KAI0046790.1"/>
    <property type="molecule type" value="Genomic_DNA"/>
</dbReference>
<accession>A0ACB8RRY3</accession>
<sequence>MPARTPDTPGFVTSAAHQYLTSLKSASALIESRGPPGVRDWWRGALVDGIKFDQPAHVPRKRRSRCARRCEHLDSTASAWAYFAYTWADCVCHAGGRRWQRTSRGVRAASHGRSDLPFSSRSPALTYGPMPGTPRVRHIVKRAAGAVRVVRGAMNINVPWAPEGATIY</sequence>
<reference evidence="1" key="1">
    <citation type="submission" date="2021-02" db="EMBL/GenBank/DDBJ databases">
        <authorList>
            <consortium name="DOE Joint Genome Institute"/>
            <person name="Ahrendt S."/>
            <person name="Looney B.P."/>
            <person name="Miyauchi S."/>
            <person name="Morin E."/>
            <person name="Drula E."/>
            <person name="Courty P.E."/>
            <person name="Chicoki N."/>
            <person name="Fauchery L."/>
            <person name="Kohler A."/>
            <person name="Kuo A."/>
            <person name="Labutti K."/>
            <person name="Pangilinan J."/>
            <person name="Lipzen A."/>
            <person name="Riley R."/>
            <person name="Andreopoulos W."/>
            <person name="He G."/>
            <person name="Johnson J."/>
            <person name="Barry K.W."/>
            <person name="Grigoriev I.V."/>
            <person name="Nagy L."/>
            <person name="Hibbett D."/>
            <person name="Henrissat B."/>
            <person name="Matheny P.B."/>
            <person name="Labbe J."/>
            <person name="Martin F."/>
        </authorList>
    </citation>
    <scope>NUCLEOTIDE SEQUENCE</scope>
    <source>
        <strain evidence="1">FP105234-sp</strain>
    </source>
</reference>
<gene>
    <name evidence="1" type="ORF">FA95DRAFT_1335548</name>
</gene>
<reference evidence="1" key="2">
    <citation type="journal article" date="2022" name="New Phytol.">
        <title>Evolutionary transition to the ectomycorrhizal habit in the genomes of a hyperdiverse lineage of mushroom-forming fungi.</title>
        <authorList>
            <person name="Looney B."/>
            <person name="Miyauchi S."/>
            <person name="Morin E."/>
            <person name="Drula E."/>
            <person name="Courty P.E."/>
            <person name="Kohler A."/>
            <person name="Kuo A."/>
            <person name="LaButti K."/>
            <person name="Pangilinan J."/>
            <person name="Lipzen A."/>
            <person name="Riley R."/>
            <person name="Andreopoulos W."/>
            <person name="He G."/>
            <person name="Johnson J."/>
            <person name="Nolan M."/>
            <person name="Tritt A."/>
            <person name="Barry K.W."/>
            <person name="Grigoriev I.V."/>
            <person name="Nagy L.G."/>
            <person name="Hibbett D."/>
            <person name="Henrissat B."/>
            <person name="Matheny P.B."/>
            <person name="Labbe J."/>
            <person name="Martin F.M."/>
        </authorList>
    </citation>
    <scope>NUCLEOTIDE SEQUENCE</scope>
    <source>
        <strain evidence="1">FP105234-sp</strain>
    </source>
</reference>
<evidence type="ECO:0000313" key="2">
    <source>
        <dbReference type="Proteomes" id="UP000814033"/>
    </source>
</evidence>
<organism evidence="1 2">
    <name type="scientific">Auriscalpium vulgare</name>
    <dbReference type="NCBI Taxonomy" id="40419"/>
    <lineage>
        <taxon>Eukaryota</taxon>
        <taxon>Fungi</taxon>
        <taxon>Dikarya</taxon>
        <taxon>Basidiomycota</taxon>
        <taxon>Agaricomycotina</taxon>
        <taxon>Agaricomycetes</taxon>
        <taxon>Russulales</taxon>
        <taxon>Auriscalpiaceae</taxon>
        <taxon>Auriscalpium</taxon>
    </lineage>
</organism>